<dbReference type="AlphaFoldDB" id="A0A9D2Q9Q0"/>
<dbReference type="GO" id="GO:0016301">
    <property type="term" value="F:kinase activity"/>
    <property type="evidence" value="ECO:0007669"/>
    <property type="project" value="UniProtKB-KW"/>
</dbReference>
<evidence type="ECO:0000313" key="5">
    <source>
        <dbReference type="Proteomes" id="UP000823902"/>
    </source>
</evidence>
<dbReference type="Pfam" id="PF07804">
    <property type="entry name" value="HipA_C"/>
    <property type="match status" value="1"/>
</dbReference>
<keyword evidence="1" id="KW-0808">Transferase</keyword>
<evidence type="ECO:0000313" key="4">
    <source>
        <dbReference type="EMBL" id="HJC73470.1"/>
    </source>
</evidence>
<comment type="caution">
    <text evidence="4">The sequence shown here is derived from an EMBL/GenBank/DDBJ whole genome shotgun (WGS) entry which is preliminary data.</text>
</comment>
<evidence type="ECO:0000256" key="2">
    <source>
        <dbReference type="ARBA" id="ARBA00022777"/>
    </source>
</evidence>
<sequence>MTKKKTFCGARERGECMARYAKEYYLMHKDIPVCLMEISDDGALGRVRRNEAAADHFPLGGQMNNMKFHEWWRDRAIPKTRHGAETALQRLGYSSTNSALVNNLALSLSDCYWIRPRGENLTWKDVNLFTNDFVDTFGELTINQDHMIDLRKETRFNCATSQGELQKKWCIDKNGRRYMIKGNYGQSYQQSLNEVFATRLHEQQRFTHYTRYSLVQVQTDGNIEGIGCMCYDFCSENIECISAWELLQTVKVRQNESYYYPLKNVCLELGMDEEAFTRFLDYQIMTDYLISNTDRHMNNIAIMRDPDTLRLLGFAPIYDSGNSMFYNTPYEKLSYIKLDEIRTHSFVERENRLLQYVRDRLLVDIDKAEMDFSIYEMDVVERQIRIPLLKKLYYRKIENLKSFQRGKDLWKKY</sequence>
<dbReference type="Proteomes" id="UP000823902">
    <property type="component" value="Unassembled WGS sequence"/>
</dbReference>
<dbReference type="InterPro" id="IPR012893">
    <property type="entry name" value="HipA-like_C"/>
</dbReference>
<reference evidence="4" key="2">
    <citation type="submission" date="2021-04" db="EMBL/GenBank/DDBJ databases">
        <authorList>
            <person name="Gilroy R."/>
        </authorList>
    </citation>
    <scope>NUCLEOTIDE SEQUENCE</scope>
    <source>
        <strain evidence="4">CHK196-7946</strain>
    </source>
</reference>
<dbReference type="EMBL" id="DWVY01000004">
    <property type="protein sequence ID" value="HJC73470.1"/>
    <property type="molecule type" value="Genomic_DNA"/>
</dbReference>
<keyword evidence="2" id="KW-0418">Kinase</keyword>
<dbReference type="Gene3D" id="1.10.1070.20">
    <property type="match status" value="1"/>
</dbReference>
<accession>A0A9D2Q9Q0</accession>
<gene>
    <name evidence="4" type="ORF">H9697_00740</name>
</gene>
<name>A0A9D2Q9Q0_9FIRM</name>
<evidence type="ECO:0000256" key="1">
    <source>
        <dbReference type="ARBA" id="ARBA00022679"/>
    </source>
</evidence>
<protein>
    <submittedName>
        <fullName evidence="4">HipA domain-containing protein</fullName>
    </submittedName>
</protein>
<reference evidence="4" key="1">
    <citation type="journal article" date="2021" name="PeerJ">
        <title>Extensive microbial diversity within the chicken gut microbiome revealed by metagenomics and culture.</title>
        <authorList>
            <person name="Gilroy R."/>
            <person name="Ravi A."/>
            <person name="Getino M."/>
            <person name="Pursley I."/>
            <person name="Horton D.L."/>
            <person name="Alikhan N.F."/>
            <person name="Baker D."/>
            <person name="Gharbi K."/>
            <person name="Hall N."/>
            <person name="Watson M."/>
            <person name="Adriaenssens E.M."/>
            <person name="Foster-Nyarko E."/>
            <person name="Jarju S."/>
            <person name="Secka A."/>
            <person name="Antonio M."/>
            <person name="Oren A."/>
            <person name="Chaudhuri R.R."/>
            <person name="La Ragione R."/>
            <person name="Hildebrand F."/>
            <person name="Pallen M.J."/>
        </authorList>
    </citation>
    <scope>NUCLEOTIDE SEQUENCE</scope>
    <source>
        <strain evidence="4">CHK196-7946</strain>
    </source>
</reference>
<feature type="domain" description="HipA-like C-terminal" evidence="3">
    <location>
        <begin position="166"/>
        <end position="334"/>
    </location>
</feature>
<proteinExistence type="predicted"/>
<organism evidence="4 5">
    <name type="scientific">Candidatus Mediterraneibacter faecavium</name>
    <dbReference type="NCBI Taxonomy" id="2838668"/>
    <lineage>
        <taxon>Bacteria</taxon>
        <taxon>Bacillati</taxon>
        <taxon>Bacillota</taxon>
        <taxon>Clostridia</taxon>
        <taxon>Lachnospirales</taxon>
        <taxon>Lachnospiraceae</taxon>
        <taxon>Mediterraneibacter</taxon>
    </lineage>
</organism>
<evidence type="ECO:0000259" key="3">
    <source>
        <dbReference type="Pfam" id="PF07804"/>
    </source>
</evidence>